<sequence>MLVTEDDSTSVFRSESETCAEMFERGNRAASNAEIMEVTMKESCTVEHWFGGTKDLPMYGAWCSRGANFNSSHSARDDEARKEAATGNV</sequence>
<evidence type="ECO:0000313" key="1">
    <source>
        <dbReference type="EMBL" id="KAH6946859.1"/>
    </source>
</evidence>
<evidence type="ECO:0000313" key="2">
    <source>
        <dbReference type="Proteomes" id="UP000821845"/>
    </source>
</evidence>
<comment type="caution">
    <text evidence="1">The sequence shown here is derived from an EMBL/GenBank/DDBJ whole genome shotgun (WGS) entry which is preliminary data.</text>
</comment>
<proteinExistence type="predicted"/>
<reference evidence="1" key="1">
    <citation type="submission" date="2020-05" db="EMBL/GenBank/DDBJ databases">
        <title>Large-scale comparative analyses of tick genomes elucidate their genetic diversity and vector capacities.</title>
        <authorList>
            <person name="Jia N."/>
            <person name="Wang J."/>
            <person name="Shi W."/>
            <person name="Du L."/>
            <person name="Sun Y."/>
            <person name="Zhan W."/>
            <person name="Jiang J."/>
            <person name="Wang Q."/>
            <person name="Zhang B."/>
            <person name="Ji P."/>
            <person name="Sakyi L.B."/>
            <person name="Cui X."/>
            <person name="Yuan T."/>
            <person name="Jiang B."/>
            <person name="Yang W."/>
            <person name="Lam T.T.-Y."/>
            <person name="Chang Q."/>
            <person name="Ding S."/>
            <person name="Wang X."/>
            <person name="Zhu J."/>
            <person name="Ruan X."/>
            <person name="Zhao L."/>
            <person name="Wei J."/>
            <person name="Que T."/>
            <person name="Du C."/>
            <person name="Cheng J."/>
            <person name="Dai P."/>
            <person name="Han X."/>
            <person name="Huang E."/>
            <person name="Gao Y."/>
            <person name="Liu J."/>
            <person name="Shao H."/>
            <person name="Ye R."/>
            <person name="Li L."/>
            <person name="Wei W."/>
            <person name="Wang X."/>
            <person name="Wang C."/>
            <person name="Yang T."/>
            <person name="Huo Q."/>
            <person name="Li W."/>
            <person name="Guo W."/>
            <person name="Chen H."/>
            <person name="Zhou L."/>
            <person name="Ni X."/>
            <person name="Tian J."/>
            <person name="Zhou Y."/>
            <person name="Sheng Y."/>
            <person name="Liu T."/>
            <person name="Pan Y."/>
            <person name="Xia L."/>
            <person name="Li J."/>
            <person name="Zhao F."/>
            <person name="Cao W."/>
        </authorList>
    </citation>
    <scope>NUCLEOTIDE SEQUENCE</scope>
    <source>
        <strain evidence="1">Hyas-2018</strain>
    </source>
</reference>
<accession>A0ACB7TL36</accession>
<dbReference type="EMBL" id="CM023481">
    <property type="protein sequence ID" value="KAH6946859.1"/>
    <property type="molecule type" value="Genomic_DNA"/>
</dbReference>
<organism evidence="1 2">
    <name type="scientific">Hyalomma asiaticum</name>
    <name type="common">Tick</name>
    <dbReference type="NCBI Taxonomy" id="266040"/>
    <lineage>
        <taxon>Eukaryota</taxon>
        <taxon>Metazoa</taxon>
        <taxon>Ecdysozoa</taxon>
        <taxon>Arthropoda</taxon>
        <taxon>Chelicerata</taxon>
        <taxon>Arachnida</taxon>
        <taxon>Acari</taxon>
        <taxon>Parasitiformes</taxon>
        <taxon>Ixodida</taxon>
        <taxon>Ixodoidea</taxon>
        <taxon>Ixodidae</taxon>
        <taxon>Hyalomminae</taxon>
        <taxon>Hyalomma</taxon>
    </lineage>
</organism>
<protein>
    <submittedName>
        <fullName evidence="1">Uncharacterized protein</fullName>
    </submittedName>
</protein>
<keyword evidence="2" id="KW-1185">Reference proteome</keyword>
<name>A0ACB7TL36_HYAAI</name>
<gene>
    <name evidence="1" type="ORF">HPB50_015648</name>
</gene>
<dbReference type="Proteomes" id="UP000821845">
    <property type="component" value="Chromosome 1"/>
</dbReference>